<protein>
    <submittedName>
        <fullName evidence="5">Uncharacterized protein</fullName>
    </submittedName>
</protein>
<dbReference type="FunCoup" id="A0A0C3BM53">
    <property type="interactions" value="64"/>
</dbReference>
<dbReference type="SUPFAM" id="SSF56796">
    <property type="entry name" value="Dehydroquinate synthase-like"/>
    <property type="match status" value="1"/>
</dbReference>
<dbReference type="HOGENOM" id="CLU_007207_0_1_1"/>
<evidence type="ECO:0000313" key="6">
    <source>
        <dbReference type="Proteomes" id="UP000054166"/>
    </source>
</evidence>
<gene>
    <name evidence="5" type="ORF">PILCRDRAFT_824291</name>
</gene>
<feature type="domain" description="Fe-containing alcohol dehydrogenase-like C-terminal" evidence="4">
    <location>
        <begin position="168"/>
        <end position="351"/>
    </location>
</feature>
<dbReference type="GO" id="GO:0005739">
    <property type="term" value="C:mitochondrion"/>
    <property type="evidence" value="ECO:0007669"/>
    <property type="project" value="TreeGrafter"/>
</dbReference>
<dbReference type="Gene3D" id="1.20.1090.10">
    <property type="entry name" value="Dehydroquinate synthase-like - alpha domain"/>
    <property type="match status" value="1"/>
</dbReference>
<feature type="domain" description="Alcohol dehydrogenase iron-type/glycerol dehydrogenase GldA" evidence="3">
    <location>
        <begin position="10"/>
        <end position="155"/>
    </location>
</feature>
<keyword evidence="1" id="KW-0560">Oxidoreductase</keyword>
<keyword evidence="6" id="KW-1185">Reference proteome</keyword>
<dbReference type="GO" id="GO:0046872">
    <property type="term" value="F:metal ion binding"/>
    <property type="evidence" value="ECO:0007669"/>
    <property type="project" value="InterPro"/>
</dbReference>
<reference evidence="6" key="2">
    <citation type="submission" date="2015-01" db="EMBL/GenBank/DDBJ databases">
        <title>Evolutionary Origins and Diversification of the Mycorrhizal Mutualists.</title>
        <authorList>
            <consortium name="DOE Joint Genome Institute"/>
            <consortium name="Mycorrhizal Genomics Consortium"/>
            <person name="Kohler A."/>
            <person name="Kuo A."/>
            <person name="Nagy L.G."/>
            <person name="Floudas D."/>
            <person name="Copeland A."/>
            <person name="Barry K.W."/>
            <person name="Cichocki N."/>
            <person name="Veneault-Fourrey C."/>
            <person name="LaButti K."/>
            <person name="Lindquist E.A."/>
            <person name="Lipzen A."/>
            <person name="Lundell T."/>
            <person name="Morin E."/>
            <person name="Murat C."/>
            <person name="Riley R."/>
            <person name="Ohm R."/>
            <person name="Sun H."/>
            <person name="Tunlid A."/>
            <person name="Henrissat B."/>
            <person name="Grigoriev I.V."/>
            <person name="Hibbett D.S."/>
            <person name="Martin F."/>
        </authorList>
    </citation>
    <scope>NUCLEOTIDE SEQUENCE [LARGE SCALE GENOMIC DNA]</scope>
    <source>
        <strain evidence="6">F 1598</strain>
    </source>
</reference>
<dbReference type="InterPro" id="IPR056798">
    <property type="entry name" value="ADH_Fe_C"/>
</dbReference>
<dbReference type="STRING" id="765440.A0A0C3BM53"/>
<dbReference type="PANTHER" id="PTHR11496:SF105">
    <property type="entry name" value="REDUCTASE, PUTATIVE (AFU_ORTHOLOGUE AFUA_6G07090)-RELATED"/>
    <property type="match status" value="1"/>
</dbReference>
<sequence>MDSFEYNSVPSRVIFGSGKLKKLPAELDRLKLLSPLLLSTPRQRGLIDNLKDNLESHQIKWAGIFDEAAMHTPTDVTDRAMIMTKSSNADCVVSIGGGSTIGLGKAVSVRTGLPHICIPTTYAGSEMTPILGETADGVKKTRTDPKILPGTVIYDVDLTMTLPSSISATSGINAIAHGVEALYAINANPIINLMALEGIRALAKSLPAIIASPSDKTARTSAQYGAWLCGTCLGSVGMALHHKLCHTLGGSFNLPHAETHTIILPHALSYNAPEIPAVMAKLALVLHDCEGDAIRGLNILLARLKVKRGLKELGMREEDIDKAADLAVASPYRNPRKVERDSIRELIRRAWAGEDAKAGL</sequence>
<reference evidence="5 6" key="1">
    <citation type="submission" date="2014-04" db="EMBL/GenBank/DDBJ databases">
        <authorList>
            <consortium name="DOE Joint Genome Institute"/>
            <person name="Kuo A."/>
            <person name="Tarkka M."/>
            <person name="Buscot F."/>
            <person name="Kohler A."/>
            <person name="Nagy L.G."/>
            <person name="Floudas D."/>
            <person name="Copeland A."/>
            <person name="Barry K.W."/>
            <person name="Cichocki N."/>
            <person name="Veneault-Fourrey C."/>
            <person name="LaButti K."/>
            <person name="Lindquist E.A."/>
            <person name="Lipzen A."/>
            <person name="Lundell T."/>
            <person name="Morin E."/>
            <person name="Murat C."/>
            <person name="Sun H."/>
            <person name="Tunlid A."/>
            <person name="Henrissat B."/>
            <person name="Grigoriev I.V."/>
            <person name="Hibbett D.S."/>
            <person name="Martin F."/>
            <person name="Nordberg H.P."/>
            <person name="Cantor M.N."/>
            <person name="Hua S.X."/>
        </authorList>
    </citation>
    <scope>NUCLEOTIDE SEQUENCE [LARGE SCALE GENOMIC DNA]</scope>
    <source>
        <strain evidence="5 6">F 1598</strain>
    </source>
</reference>
<dbReference type="EMBL" id="KN833016">
    <property type="protein sequence ID" value="KIM78402.1"/>
    <property type="molecule type" value="Genomic_DNA"/>
</dbReference>
<evidence type="ECO:0000313" key="5">
    <source>
        <dbReference type="EMBL" id="KIM78402.1"/>
    </source>
</evidence>
<dbReference type="Pfam" id="PF25137">
    <property type="entry name" value="ADH_Fe_C"/>
    <property type="match status" value="1"/>
</dbReference>
<evidence type="ECO:0000259" key="3">
    <source>
        <dbReference type="Pfam" id="PF00465"/>
    </source>
</evidence>
<dbReference type="Pfam" id="PF00465">
    <property type="entry name" value="Fe-ADH"/>
    <property type="match status" value="1"/>
</dbReference>
<dbReference type="AlphaFoldDB" id="A0A0C3BM53"/>
<dbReference type="Proteomes" id="UP000054166">
    <property type="component" value="Unassembled WGS sequence"/>
</dbReference>
<dbReference type="InterPro" id="IPR034786">
    <property type="entry name" value="MAR"/>
</dbReference>
<dbReference type="CDD" id="cd08177">
    <property type="entry name" value="MAR"/>
    <property type="match status" value="1"/>
</dbReference>
<dbReference type="InterPro" id="IPR039697">
    <property type="entry name" value="Alcohol_dehydrogenase_Fe"/>
</dbReference>
<dbReference type="InterPro" id="IPR001670">
    <property type="entry name" value="ADH_Fe/GldA"/>
</dbReference>
<proteinExistence type="predicted"/>
<evidence type="ECO:0000256" key="1">
    <source>
        <dbReference type="ARBA" id="ARBA00023002"/>
    </source>
</evidence>
<dbReference type="GO" id="GO:0004022">
    <property type="term" value="F:alcohol dehydrogenase (NAD+) activity"/>
    <property type="evidence" value="ECO:0007669"/>
    <property type="project" value="TreeGrafter"/>
</dbReference>
<dbReference type="GO" id="GO:0018506">
    <property type="term" value="F:maleylacetate reductase activity"/>
    <property type="evidence" value="ECO:0007669"/>
    <property type="project" value="InterPro"/>
</dbReference>
<dbReference type="OrthoDB" id="3360544at2759"/>
<evidence type="ECO:0000256" key="2">
    <source>
        <dbReference type="ARBA" id="ARBA00023027"/>
    </source>
</evidence>
<name>A0A0C3BM53_PILCF</name>
<organism evidence="5 6">
    <name type="scientific">Piloderma croceum (strain F 1598)</name>
    <dbReference type="NCBI Taxonomy" id="765440"/>
    <lineage>
        <taxon>Eukaryota</taxon>
        <taxon>Fungi</taxon>
        <taxon>Dikarya</taxon>
        <taxon>Basidiomycota</taxon>
        <taxon>Agaricomycotina</taxon>
        <taxon>Agaricomycetes</taxon>
        <taxon>Agaricomycetidae</taxon>
        <taxon>Atheliales</taxon>
        <taxon>Atheliaceae</taxon>
        <taxon>Piloderma</taxon>
    </lineage>
</organism>
<dbReference type="PANTHER" id="PTHR11496">
    <property type="entry name" value="ALCOHOL DEHYDROGENASE"/>
    <property type="match status" value="1"/>
</dbReference>
<accession>A0A0C3BM53</accession>
<keyword evidence="2" id="KW-0520">NAD</keyword>
<evidence type="ECO:0000259" key="4">
    <source>
        <dbReference type="Pfam" id="PF25137"/>
    </source>
</evidence>
<dbReference type="Gene3D" id="3.40.50.1970">
    <property type="match status" value="1"/>
</dbReference>
<dbReference type="InParanoid" id="A0A0C3BM53"/>